<dbReference type="Proteomes" id="UP000184267">
    <property type="component" value="Unassembled WGS sequence"/>
</dbReference>
<feature type="region of interest" description="Disordered" evidence="1">
    <location>
        <begin position="58"/>
        <end position="136"/>
    </location>
</feature>
<dbReference type="OrthoDB" id="354769at2759"/>
<feature type="region of interest" description="Disordered" evidence="1">
    <location>
        <begin position="904"/>
        <end position="983"/>
    </location>
</feature>
<feature type="compositionally biased region" description="Polar residues" evidence="1">
    <location>
        <begin position="526"/>
        <end position="540"/>
    </location>
</feature>
<feature type="region of interest" description="Disordered" evidence="1">
    <location>
        <begin position="154"/>
        <end position="557"/>
    </location>
</feature>
<feature type="compositionally biased region" description="Low complexity" evidence="1">
    <location>
        <begin position="191"/>
        <end position="202"/>
    </location>
</feature>
<name>A0A1M2VLP2_TRAPU</name>
<protein>
    <submittedName>
        <fullName evidence="2">Uncharacterized protein</fullName>
    </submittedName>
</protein>
<accession>A0A1M2VLP2</accession>
<sequence length="1177" mass="126274">MIATDGTSGSAEPPQDTRTSTDRGHYLRSPPLSPANGNRFIVEPQVLNAAFEQLDYGERRPFGPSLPHSAGGLPPPPRPNSRRPPPSNLPSPADSLEIGIPSLPNSPTSSPFSNGPGTPGGNWDLSPKPTPRLSNFLRGDTMMFGVSRGSMAIAEQGNEYDDPREDDESQTASLRKWSSRSTGDPISPLDSGPSSPEFSASSIDGPRPPRHNRYFSGLQKITRLAKPKASLNALSDSGGRGGRRLSDAEVDPRRNSQEKGSSSDLSVSGRIRGMLDKGAKGASGELIKQPASVPSSPVAPSGVKNANTQEEVRMGEGEGRLRRPSAGGSTFQSARAGVGETGLGGANARAGRGDSPLNLQPPPRAWVSHARQASDMSTTSSLASLGPSLSPASASDSSHDPPSSHTDARISISSTIYPSSSNNHSFDIARYPLPGRSPMHSPDRESFIDLASPTFSPLNANFKNFSIPEPSQSSRAEQPIPYDSSNDFSHGESPARSTKPHLPRLLPTGSDKPPIPTTPKPDFSRLSRSGQSASGKASKTSPKHGSPMSTFASDLDRSLTGLTTTNALSARERAQRVRTTHKLTQLFGQTPGVSPISPQNDAHLPNGCLPIPGNLALNLNAKRKHSHQHHRPAVSMSEDVVTPVFEADGMAWPPPDSTHYLPVAARRHSAPLSPDEFAFMAGPGGRRSNESGASRAYSAGSAGGRDDSSVIEIGTAEGDTASVAGSGRWTSGREGPGSPLSFMDLSDEEGGEGDGLSEILAETPRGPRTRLGGQRLSPAELSDSLSLSAEELAEDERRRKREKLAKLHRFLGSRVPPHLVLGTLDEGTPLPPLAAPSPSTPLVDDDAAERRLKMRRRRSSSAAEFSKKWSDDIDRLKEELNEREKAINVRRAVKMEKMFGVAPPQTLYHTRAPTSSSNSLTASTSSKAPPSPRAAAPRSPSAPAFRITPSDSGLAYKSKSKKKGARPGTSDSSEPLIRDDSNDFGLLDAKRSSVYMHYRHSLNSLNDIIDRDDRESLAELHDYLTGPSAPLADDLVVVTPTSKAERRRSLPSRTSIASFTSEISLIVAPTPTEPSFQQRRRRAAKLTHFFGVDYRELMSEILESIEKGLEEERGRGTLRPDEVRVRVSICQRPSDDVTRLRICAWTNPAFPPIQDLQKTLVSLKTKRNSLRQAQAAE</sequence>
<organism evidence="2 3">
    <name type="scientific">Trametes pubescens</name>
    <name type="common">White-rot fungus</name>
    <dbReference type="NCBI Taxonomy" id="154538"/>
    <lineage>
        <taxon>Eukaryota</taxon>
        <taxon>Fungi</taxon>
        <taxon>Dikarya</taxon>
        <taxon>Basidiomycota</taxon>
        <taxon>Agaricomycotina</taxon>
        <taxon>Agaricomycetes</taxon>
        <taxon>Polyporales</taxon>
        <taxon>Polyporaceae</taxon>
        <taxon>Trametes</taxon>
    </lineage>
</organism>
<evidence type="ECO:0000313" key="3">
    <source>
        <dbReference type="Proteomes" id="UP000184267"/>
    </source>
</evidence>
<feature type="compositionally biased region" description="Low complexity" evidence="1">
    <location>
        <begin position="63"/>
        <end position="72"/>
    </location>
</feature>
<keyword evidence="3" id="KW-1185">Reference proteome</keyword>
<gene>
    <name evidence="2" type="ORF">TRAPUB_656</name>
</gene>
<feature type="compositionally biased region" description="Polar residues" evidence="1">
    <location>
        <begin position="1"/>
        <end position="10"/>
    </location>
</feature>
<feature type="compositionally biased region" description="Acidic residues" evidence="1">
    <location>
        <begin position="158"/>
        <end position="169"/>
    </location>
</feature>
<feature type="compositionally biased region" description="Polar residues" evidence="1">
    <location>
        <begin position="103"/>
        <end position="116"/>
    </location>
</feature>
<evidence type="ECO:0000256" key="1">
    <source>
        <dbReference type="SAM" id="MobiDB-lite"/>
    </source>
</evidence>
<proteinExistence type="predicted"/>
<dbReference type="OMA" id="IHEPRIS"/>
<evidence type="ECO:0000313" key="2">
    <source>
        <dbReference type="EMBL" id="OJT08473.1"/>
    </source>
</evidence>
<dbReference type="EMBL" id="MNAD01001042">
    <property type="protein sequence ID" value="OJT08473.1"/>
    <property type="molecule type" value="Genomic_DNA"/>
</dbReference>
<feature type="compositionally biased region" description="Polar residues" evidence="1">
    <location>
        <begin position="453"/>
        <end position="476"/>
    </location>
</feature>
<feature type="compositionally biased region" description="Low complexity" evidence="1">
    <location>
        <begin position="914"/>
        <end position="944"/>
    </location>
</feature>
<feature type="region of interest" description="Disordered" evidence="1">
    <location>
        <begin position="1"/>
        <end position="40"/>
    </location>
</feature>
<feature type="region of interest" description="Disordered" evidence="1">
    <location>
        <begin position="676"/>
        <end position="784"/>
    </location>
</feature>
<feature type="compositionally biased region" description="Low complexity" evidence="1">
    <location>
        <begin position="377"/>
        <end position="421"/>
    </location>
</feature>
<feature type="compositionally biased region" description="Low complexity" evidence="1">
    <location>
        <begin position="290"/>
        <end position="301"/>
    </location>
</feature>
<comment type="caution">
    <text evidence="2">The sequence shown here is derived from an EMBL/GenBank/DDBJ whole genome shotgun (WGS) entry which is preliminary data.</text>
</comment>
<feature type="compositionally biased region" description="Basic and acidic residues" evidence="1">
    <location>
        <begin position="244"/>
        <end position="257"/>
    </location>
</feature>
<feature type="compositionally biased region" description="Pro residues" evidence="1">
    <location>
        <begin position="73"/>
        <end position="89"/>
    </location>
</feature>
<feature type="compositionally biased region" description="Low complexity" evidence="1">
    <location>
        <begin position="691"/>
        <end position="700"/>
    </location>
</feature>
<dbReference type="AlphaFoldDB" id="A0A1M2VLP2"/>
<reference evidence="2 3" key="1">
    <citation type="submission" date="2016-10" db="EMBL/GenBank/DDBJ databases">
        <title>Genome sequence of the basidiomycete white-rot fungus Trametes pubescens.</title>
        <authorList>
            <person name="Makela M.R."/>
            <person name="Granchi Z."/>
            <person name="Peng M."/>
            <person name="De Vries R.P."/>
            <person name="Grigoriev I."/>
            <person name="Riley R."/>
            <person name="Hilden K."/>
        </authorList>
    </citation>
    <scope>NUCLEOTIDE SEQUENCE [LARGE SCALE GENOMIC DNA]</scope>
    <source>
        <strain evidence="2 3">FBCC735</strain>
    </source>
</reference>
<feature type="compositionally biased region" description="Basic and acidic residues" evidence="1">
    <location>
        <begin position="310"/>
        <end position="321"/>
    </location>
</feature>